<feature type="transmembrane region" description="Helical" evidence="2">
    <location>
        <begin position="98"/>
        <end position="128"/>
    </location>
</feature>
<evidence type="ECO:0000313" key="4">
    <source>
        <dbReference type="Proteomes" id="UP001163739"/>
    </source>
</evidence>
<reference evidence="3" key="1">
    <citation type="submission" date="2022-06" db="EMBL/GenBank/DDBJ databases">
        <title>Alkalimarinus sp. nov., isolated from gut of a Alitta virens.</title>
        <authorList>
            <person name="Yang A.I."/>
            <person name="Shin N.-R."/>
        </authorList>
    </citation>
    <scope>NUCLEOTIDE SEQUENCE</scope>
    <source>
        <strain evidence="3">A2M4</strain>
    </source>
</reference>
<feature type="transmembrane region" description="Helical" evidence="2">
    <location>
        <begin position="165"/>
        <end position="187"/>
    </location>
</feature>
<keyword evidence="2" id="KW-1133">Transmembrane helix</keyword>
<accession>A0ABY6N1I9</accession>
<feature type="transmembrane region" description="Helical" evidence="2">
    <location>
        <begin position="12"/>
        <end position="30"/>
    </location>
</feature>
<name>A0ABY6N1I9_9ALTE</name>
<dbReference type="InterPro" id="IPR003425">
    <property type="entry name" value="CCB3/YggT"/>
</dbReference>
<dbReference type="EMBL" id="CP100390">
    <property type="protein sequence ID" value="UZE95941.1"/>
    <property type="molecule type" value="Genomic_DNA"/>
</dbReference>
<dbReference type="RefSeq" id="WP_265047424.1">
    <property type="nucleotide sequence ID" value="NZ_CP100390.1"/>
</dbReference>
<evidence type="ECO:0000256" key="2">
    <source>
        <dbReference type="SAM" id="Phobius"/>
    </source>
</evidence>
<evidence type="ECO:0000313" key="3">
    <source>
        <dbReference type="EMBL" id="UZE95941.1"/>
    </source>
</evidence>
<protein>
    <submittedName>
        <fullName evidence="3">YggT family protein</fullName>
    </submittedName>
</protein>
<keyword evidence="2" id="KW-0812">Transmembrane</keyword>
<comment type="similarity">
    <text evidence="1">Belongs to the YggT family.</text>
</comment>
<feature type="transmembrane region" description="Helical" evidence="2">
    <location>
        <begin position="71"/>
        <end position="89"/>
    </location>
</feature>
<keyword evidence="2" id="KW-0472">Membrane</keyword>
<dbReference type="PANTHER" id="PTHR33219">
    <property type="entry name" value="YLMG HOMOLOG PROTEIN 2, CHLOROPLASTIC"/>
    <property type="match status" value="1"/>
</dbReference>
<gene>
    <name evidence="3" type="ORF">NKI27_18130</name>
</gene>
<dbReference type="Pfam" id="PF02325">
    <property type="entry name" value="CCB3_YggT"/>
    <property type="match status" value="2"/>
</dbReference>
<dbReference type="Proteomes" id="UP001163739">
    <property type="component" value="Chromosome"/>
</dbReference>
<sequence>MDSLFSEIGLMFINLIFGLYLLLILLRFLFQLVRADFYNPISQFILKATNPLLMPIRRVVPGIRSVDTSSLILALAVQMLGALLAILIAGDAIDPIKLVLWSVLLIANLILQIYFFSLIITVIVSWIAPQSQNPAIALIHQLLAPVTNPIRKMLPDMGGIDISPIFLFFAIMVLKKILLSFMAASYLPMTLAMFI</sequence>
<proteinExistence type="inferred from homology"/>
<dbReference type="PANTHER" id="PTHR33219:SF14">
    <property type="entry name" value="PROTEIN COFACTOR ASSEMBLY OF COMPLEX C SUBUNIT B CCB3, CHLOROPLASTIC-RELATED"/>
    <property type="match status" value="1"/>
</dbReference>
<evidence type="ECO:0000256" key="1">
    <source>
        <dbReference type="ARBA" id="ARBA00010894"/>
    </source>
</evidence>
<organism evidence="3 4">
    <name type="scientific">Alkalimarinus alittae</name>
    <dbReference type="NCBI Taxonomy" id="2961619"/>
    <lineage>
        <taxon>Bacteria</taxon>
        <taxon>Pseudomonadati</taxon>
        <taxon>Pseudomonadota</taxon>
        <taxon>Gammaproteobacteria</taxon>
        <taxon>Alteromonadales</taxon>
        <taxon>Alteromonadaceae</taxon>
        <taxon>Alkalimarinus</taxon>
    </lineage>
</organism>
<keyword evidence="4" id="KW-1185">Reference proteome</keyword>